<sequence length="93" mass="10751">MYLIPETNMFFYRPCRDGDLALSSKNKSPQPEPRSTHILDYISDPFLFLIKLALIGRHFRNNEEVQLAVELTSLAGHRFLTGWFLNLISLPSK</sequence>
<dbReference type="Proteomes" id="UP000499080">
    <property type="component" value="Unassembled WGS sequence"/>
</dbReference>
<evidence type="ECO:0000313" key="2">
    <source>
        <dbReference type="Proteomes" id="UP000499080"/>
    </source>
</evidence>
<protein>
    <submittedName>
        <fullName evidence="1">Uncharacterized protein</fullName>
    </submittedName>
</protein>
<organism evidence="1 2">
    <name type="scientific">Araneus ventricosus</name>
    <name type="common">Orbweaver spider</name>
    <name type="synonym">Epeira ventricosa</name>
    <dbReference type="NCBI Taxonomy" id="182803"/>
    <lineage>
        <taxon>Eukaryota</taxon>
        <taxon>Metazoa</taxon>
        <taxon>Ecdysozoa</taxon>
        <taxon>Arthropoda</taxon>
        <taxon>Chelicerata</taxon>
        <taxon>Arachnida</taxon>
        <taxon>Araneae</taxon>
        <taxon>Araneomorphae</taxon>
        <taxon>Entelegynae</taxon>
        <taxon>Araneoidea</taxon>
        <taxon>Araneidae</taxon>
        <taxon>Araneus</taxon>
    </lineage>
</organism>
<evidence type="ECO:0000313" key="1">
    <source>
        <dbReference type="EMBL" id="GBN23297.1"/>
    </source>
</evidence>
<dbReference type="AlphaFoldDB" id="A0A4Y2MC83"/>
<name>A0A4Y2MC83_ARAVE</name>
<reference evidence="1 2" key="1">
    <citation type="journal article" date="2019" name="Sci. Rep.">
        <title>Orb-weaving spider Araneus ventricosus genome elucidates the spidroin gene catalogue.</title>
        <authorList>
            <person name="Kono N."/>
            <person name="Nakamura H."/>
            <person name="Ohtoshi R."/>
            <person name="Moran D.A.P."/>
            <person name="Shinohara A."/>
            <person name="Yoshida Y."/>
            <person name="Fujiwara M."/>
            <person name="Mori M."/>
            <person name="Tomita M."/>
            <person name="Arakawa K."/>
        </authorList>
    </citation>
    <scope>NUCLEOTIDE SEQUENCE [LARGE SCALE GENOMIC DNA]</scope>
</reference>
<accession>A0A4Y2MC83</accession>
<keyword evidence="2" id="KW-1185">Reference proteome</keyword>
<dbReference type="EMBL" id="BGPR01006976">
    <property type="protein sequence ID" value="GBN23297.1"/>
    <property type="molecule type" value="Genomic_DNA"/>
</dbReference>
<proteinExistence type="predicted"/>
<gene>
    <name evidence="1" type="ORF">AVEN_12447_1</name>
</gene>
<comment type="caution">
    <text evidence="1">The sequence shown here is derived from an EMBL/GenBank/DDBJ whole genome shotgun (WGS) entry which is preliminary data.</text>
</comment>